<dbReference type="Gene3D" id="3.40.50.880">
    <property type="match status" value="1"/>
</dbReference>
<dbReference type="SUPFAM" id="SSF52317">
    <property type="entry name" value="Class I glutamine amidotransferase-like"/>
    <property type="match status" value="1"/>
</dbReference>
<feature type="domain" description="DJ-1/PfpI" evidence="1">
    <location>
        <begin position="9"/>
        <end position="153"/>
    </location>
</feature>
<keyword evidence="2" id="KW-0315">Glutamine amidotransferase</keyword>
<protein>
    <submittedName>
        <fullName evidence="2">Glutamine amidotransferase</fullName>
    </submittedName>
</protein>
<comment type="caution">
    <text evidence="2">The sequence shown here is derived from an EMBL/GenBank/DDBJ whole genome shotgun (WGS) entry which is preliminary data.</text>
</comment>
<dbReference type="AlphaFoldDB" id="A0A8J2XUU3"/>
<dbReference type="InterPro" id="IPR029062">
    <property type="entry name" value="Class_I_gatase-like"/>
</dbReference>
<proteinExistence type="predicted"/>
<organism evidence="2 3">
    <name type="scientific">Puia dinghuensis</name>
    <dbReference type="NCBI Taxonomy" id="1792502"/>
    <lineage>
        <taxon>Bacteria</taxon>
        <taxon>Pseudomonadati</taxon>
        <taxon>Bacteroidota</taxon>
        <taxon>Chitinophagia</taxon>
        <taxon>Chitinophagales</taxon>
        <taxon>Chitinophagaceae</taxon>
        <taxon>Puia</taxon>
    </lineage>
</organism>
<dbReference type="EMBL" id="BMJC01000004">
    <property type="protein sequence ID" value="GGB08873.1"/>
    <property type="molecule type" value="Genomic_DNA"/>
</dbReference>
<name>A0A8J2XUU3_9BACT</name>
<dbReference type="InterPro" id="IPR002818">
    <property type="entry name" value="DJ-1/PfpI"/>
</dbReference>
<accession>A0A8J2XUU3</accession>
<evidence type="ECO:0000313" key="3">
    <source>
        <dbReference type="Proteomes" id="UP000607559"/>
    </source>
</evidence>
<dbReference type="RefSeq" id="WP_188934137.1">
    <property type="nucleotide sequence ID" value="NZ_BMJC01000004.1"/>
</dbReference>
<keyword evidence="3" id="KW-1185">Reference proteome</keyword>
<dbReference type="Pfam" id="PF01965">
    <property type="entry name" value="DJ-1_PfpI"/>
    <property type="match status" value="1"/>
</dbReference>
<gene>
    <name evidence="2" type="ORF">GCM10011511_35470</name>
</gene>
<reference evidence="2" key="2">
    <citation type="submission" date="2020-09" db="EMBL/GenBank/DDBJ databases">
        <authorList>
            <person name="Sun Q."/>
            <person name="Zhou Y."/>
        </authorList>
    </citation>
    <scope>NUCLEOTIDE SEQUENCE</scope>
    <source>
        <strain evidence="2">CGMCC 1.15448</strain>
    </source>
</reference>
<reference evidence="2" key="1">
    <citation type="journal article" date="2014" name="Int. J. Syst. Evol. Microbiol.">
        <title>Complete genome sequence of Corynebacterium casei LMG S-19264T (=DSM 44701T), isolated from a smear-ripened cheese.</title>
        <authorList>
            <consortium name="US DOE Joint Genome Institute (JGI-PGF)"/>
            <person name="Walter F."/>
            <person name="Albersmeier A."/>
            <person name="Kalinowski J."/>
            <person name="Ruckert C."/>
        </authorList>
    </citation>
    <scope>NUCLEOTIDE SEQUENCE</scope>
    <source>
        <strain evidence="2">CGMCC 1.15448</strain>
    </source>
</reference>
<evidence type="ECO:0000313" key="2">
    <source>
        <dbReference type="EMBL" id="GGB08873.1"/>
    </source>
</evidence>
<dbReference type="Proteomes" id="UP000607559">
    <property type="component" value="Unassembled WGS sequence"/>
</dbReference>
<evidence type="ECO:0000259" key="1">
    <source>
        <dbReference type="Pfam" id="PF01965"/>
    </source>
</evidence>
<sequence length="188" mass="20342">MKNYACAAFIFDGFADHELSLVMTALNRTGQFTLETFSTRGRTVTSGSGLRVMPHTSLSYVTPEDFDLLILPGGDQWEKGDNLEIFPLIEATAGHRLVLAVGSATLSLADLGLLDHIPHTGSHPGYFSRYCPEYAGAPFFSRQPCVIADGIITIDSAALVDPACTMLALFDTLQKITADNHELFDPAC</sequence>